<dbReference type="InterPro" id="IPR050109">
    <property type="entry name" value="HTH-type_TetR-like_transc_reg"/>
</dbReference>
<sequence length="211" mass="24634">MQLMKEEKLNQPTEQAILEAAEKLFLEKGFEATSTTQIAKKVGCNQALIHYYFRTKDNLFNTIFEQKFRYFFQQLFNIEGAKSMGFEDKIRHLITSHFSLLENNPQIPLLIIRELSRRPEQVALLREKLRELPETLFAALNDDLQTEIKAGRIRPVSLIDIMIPAISMNVALFVMMPVVEQVMQMDEEQKKNLINHRRNANVDFILHSIRA</sequence>
<name>A0A644VC42_9ZZZZ</name>
<protein>
    <submittedName>
        <fullName evidence="3">Fatty acid metabolism regulator protein</fullName>
    </submittedName>
</protein>
<dbReference type="PANTHER" id="PTHR30328:SF54">
    <property type="entry name" value="HTH-TYPE TRANSCRIPTIONAL REPRESSOR SCO4008"/>
    <property type="match status" value="1"/>
</dbReference>
<dbReference type="Pfam" id="PF00440">
    <property type="entry name" value="TetR_N"/>
    <property type="match status" value="1"/>
</dbReference>
<comment type="caution">
    <text evidence="3">The sequence shown here is derived from an EMBL/GenBank/DDBJ whole genome shotgun (WGS) entry which is preliminary data.</text>
</comment>
<evidence type="ECO:0000313" key="3">
    <source>
        <dbReference type="EMBL" id="MPL88831.1"/>
    </source>
</evidence>
<proteinExistence type="predicted"/>
<dbReference type="Gene3D" id="1.10.357.10">
    <property type="entry name" value="Tetracycline Repressor, domain 2"/>
    <property type="match status" value="1"/>
</dbReference>
<gene>
    <name evidence="3" type="primary">fadR_4</name>
    <name evidence="3" type="ORF">SDC9_34860</name>
</gene>
<dbReference type="GO" id="GO:0003677">
    <property type="term" value="F:DNA binding"/>
    <property type="evidence" value="ECO:0007669"/>
    <property type="project" value="UniProtKB-KW"/>
</dbReference>
<dbReference type="PRINTS" id="PR00455">
    <property type="entry name" value="HTHTETR"/>
</dbReference>
<feature type="domain" description="HTH tetR-type" evidence="2">
    <location>
        <begin position="11"/>
        <end position="71"/>
    </location>
</feature>
<dbReference type="InterPro" id="IPR036271">
    <property type="entry name" value="Tet_transcr_reg_TetR-rel_C_sf"/>
</dbReference>
<dbReference type="PANTHER" id="PTHR30328">
    <property type="entry name" value="TRANSCRIPTIONAL REPRESSOR"/>
    <property type="match status" value="1"/>
</dbReference>
<dbReference type="PROSITE" id="PS50977">
    <property type="entry name" value="HTH_TETR_2"/>
    <property type="match status" value="1"/>
</dbReference>
<dbReference type="SUPFAM" id="SSF48498">
    <property type="entry name" value="Tetracyclin repressor-like, C-terminal domain"/>
    <property type="match status" value="1"/>
</dbReference>
<reference evidence="3" key="1">
    <citation type="submission" date="2019-08" db="EMBL/GenBank/DDBJ databases">
        <authorList>
            <person name="Kucharzyk K."/>
            <person name="Murdoch R.W."/>
            <person name="Higgins S."/>
            <person name="Loffler F."/>
        </authorList>
    </citation>
    <scope>NUCLEOTIDE SEQUENCE</scope>
</reference>
<evidence type="ECO:0000256" key="1">
    <source>
        <dbReference type="ARBA" id="ARBA00023125"/>
    </source>
</evidence>
<dbReference type="InterPro" id="IPR009057">
    <property type="entry name" value="Homeodomain-like_sf"/>
</dbReference>
<dbReference type="EMBL" id="VSSQ01000266">
    <property type="protein sequence ID" value="MPL88831.1"/>
    <property type="molecule type" value="Genomic_DNA"/>
</dbReference>
<dbReference type="SUPFAM" id="SSF46689">
    <property type="entry name" value="Homeodomain-like"/>
    <property type="match status" value="1"/>
</dbReference>
<organism evidence="3">
    <name type="scientific">bioreactor metagenome</name>
    <dbReference type="NCBI Taxonomy" id="1076179"/>
    <lineage>
        <taxon>unclassified sequences</taxon>
        <taxon>metagenomes</taxon>
        <taxon>ecological metagenomes</taxon>
    </lineage>
</organism>
<keyword evidence="1" id="KW-0238">DNA-binding</keyword>
<accession>A0A644VC42</accession>
<evidence type="ECO:0000259" key="2">
    <source>
        <dbReference type="PROSITE" id="PS50977"/>
    </source>
</evidence>
<dbReference type="AlphaFoldDB" id="A0A644VC42"/>
<dbReference type="InterPro" id="IPR001647">
    <property type="entry name" value="HTH_TetR"/>
</dbReference>